<organism evidence="1 2">
    <name type="scientific">Taibaiella lutea</name>
    <dbReference type="NCBI Taxonomy" id="2608001"/>
    <lineage>
        <taxon>Bacteria</taxon>
        <taxon>Pseudomonadati</taxon>
        <taxon>Bacteroidota</taxon>
        <taxon>Chitinophagia</taxon>
        <taxon>Chitinophagales</taxon>
        <taxon>Chitinophagaceae</taxon>
        <taxon>Taibaiella</taxon>
    </lineage>
</organism>
<dbReference type="RefSeq" id="WP_150034023.1">
    <property type="nucleotide sequence ID" value="NZ_VWSH01000004.1"/>
</dbReference>
<accession>A0A5M6CDI6</accession>
<protein>
    <submittedName>
        <fullName evidence="1">Bacteriocin-protection protein</fullName>
    </submittedName>
</protein>
<dbReference type="Pfam" id="PF13376">
    <property type="entry name" value="OmdA"/>
    <property type="match status" value="1"/>
</dbReference>
<gene>
    <name evidence="1" type="ORF">F0919_17200</name>
</gene>
<keyword evidence="2" id="KW-1185">Reference proteome</keyword>
<name>A0A5M6CDI6_9BACT</name>
<sequence length="193" mass="22695">MAPVFFEKQSGFRKWLKQHHEKETELLVGFYKVDSGKPSMTWSESVDEALCFGWIDGVRKSIDKDSYQIRFSQRKPSSIWSAINIKKVEKLKEQGLMYPAGIAAFEMRKEERSKIYSHETENVKFMPEFEKQFKANKNAWEYFQLLAASYQKVSIHWVMSAKQASTQTKRLKSLIEDSANGTNQWKDNKYKKK</sequence>
<proteinExistence type="predicted"/>
<evidence type="ECO:0000313" key="2">
    <source>
        <dbReference type="Proteomes" id="UP000323632"/>
    </source>
</evidence>
<dbReference type="AlphaFoldDB" id="A0A5M6CDI6"/>
<reference evidence="1 2" key="1">
    <citation type="submission" date="2019-09" db="EMBL/GenBank/DDBJ databases">
        <title>Genome sequence and assembly of Taibaiella sp.</title>
        <authorList>
            <person name="Chhetri G."/>
        </authorList>
    </citation>
    <scope>NUCLEOTIDE SEQUENCE [LARGE SCALE GENOMIC DNA]</scope>
    <source>
        <strain evidence="1 2">KVB11</strain>
    </source>
</reference>
<dbReference type="EMBL" id="VWSH01000004">
    <property type="protein sequence ID" value="KAA5532520.1"/>
    <property type="molecule type" value="Genomic_DNA"/>
</dbReference>
<comment type="caution">
    <text evidence="1">The sequence shown here is derived from an EMBL/GenBank/DDBJ whole genome shotgun (WGS) entry which is preliminary data.</text>
</comment>
<evidence type="ECO:0000313" key="1">
    <source>
        <dbReference type="EMBL" id="KAA5532520.1"/>
    </source>
</evidence>
<dbReference type="Proteomes" id="UP000323632">
    <property type="component" value="Unassembled WGS sequence"/>
</dbReference>